<keyword evidence="6" id="KW-1185">Reference proteome</keyword>
<reference evidence="6" key="1">
    <citation type="journal article" date="2019" name="Int. J. Syst. Evol. Microbiol.">
        <title>The Global Catalogue of Microorganisms (GCM) 10K type strain sequencing project: providing services to taxonomists for standard genome sequencing and annotation.</title>
        <authorList>
            <consortium name="The Broad Institute Genomics Platform"/>
            <consortium name="The Broad Institute Genome Sequencing Center for Infectious Disease"/>
            <person name="Wu L."/>
            <person name="Ma J."/>
        </authorList>
    </citation>
    <scope>NUCLEOTIDE SEQUENCE [LARGE SCALE GENOMIC DNA]</scope>
    <source>
        <strain evidence="6">JCM 15974</strain>
    </source>
</reference>
<dbReference type="InterPro" id="IPR020449">
    <property type="entry name" value="Tscrpt_reg_AraC-type_HTH"/>
</dbReference>
<proteinExistence type="predicted"/>
<dbReference type="InterPro" id="IPR018062">
    <property type="entry name" value="HTH_AraC-typ_CS"/>
</dbReference>
<evidence type="ECO:0000256" key="3">
    <source>
        <dbReference type="ARBA" id="ARBA00023163"/>
    </source>
</evidence>
<dbReference type="InterPro" id="IPR029442">
    <property type="entry name" value="GyrI-like"/>
</dbReference>
<keyword evidence="3" id="KW-0804">Transcription</keyword>
<dbReference type="EMBL" id="BAAAGE010000002">
    <property type="protein sequence ID" value="GAA0719970.1"/>
    <property type="molecule type" value="Genomic_DNA"/>
</dbReference>
<gene>
    <name evidence="5" type="ORF">GCM10009430_19640</name>
</gene>
<organism evidence="5 6">
    <name type="scientific">Aquimarina litoralis</name>
    <dbReference type="NCBI Taxonomy" id="584605"/>
    <lineage>
        <taxon>Bacteria</taxon>
        <taxon>Pseudomonadati</taxon>
        <taxon>Bacteroidota</taxon>
        <taxon>Flavobacteriia</taxon>
        <taxon>Flavobacteriales</taxon>
        <taxon>Flavobacteriaceae</taxon>
        <taxon>Aquimarina</taxon>
    </lineage>
</organism>
<dbReference type="InterPro" id="IPR050908">
    <property type="entry name" value="SmbC-like"/>
</dbReference>
<dbReference type="SUPFAM" id="SSF46689">
    <property type="entry name" value="Homeodomain-like"/>
    <property type="match status" value="2"/>
</dbReference>
<accession>A0ABN1IS04</accession>
<dbReference type="InterPro" id="IPR009057">
    <property type="entry name" value="Homeodomain-like_sf"/>
</dbReference>
<dbReference type="InterPro" id="IPR018060">
    <property type="entry name" value="HTH_AraC"/>
</dbReference>
<dbReference type="Gene3D" id="3.20.80.10">
    <property type="entry name" value="Regulatory factor, effector binding domain"/>
    <property type="match status" value="1"/>
</dbReference>
<keyword evidence="2" id="KW-0238">DNA-binding</keyword>
<dbReference type="PROSITE" id="PS00041">
    <property type="entry name" value="HTH_ARAC_FAMILY_1"/>
    <property type="match status" value="1"/>
</dbReference>
<dbReference type="Pfam" id="PF12833">
    <property type="entry name" value="HTH_18"/>
    <property type="match status" value="1"/>
</dbReference>
<keyword evidence="1" id="KW-0805">Transcription regulation</keyword>
<evidence type="ECO:0000256" key="1">
    <source>
        <dbReference type="ARBA" id="ARBA00023015"/>
    </source>
</evidence>
<dbReference type="SMART" id="SM00871">
    <property type="entry name" value="AraC_E_bind"/>
    <property type="match status" value="1"/>
</dbReference>
<feature type="domain" description="HTH araC/xylS-type" evidence="4">
    <location>
        <begin position="18"/>
        <end position="117"/>
    </location>
</feature>
<dbReference type="PROSITE" id="PS01124">
    <property type="entry name" value="HTH_ARAC_FAMILY_2"/>
    <property type="match status" value="1"/>
</dbReference>
<evidence type="ECO:0000256" key="2">
    <source>
        <dbReference type="ARBA" id="ARBA00023125"/>
    </source>
</evidence>
<dbReference type="RefSeq" id="WP_343912151.1">
    <property type="nucleotide sequence ID" value="NZ_BAAAGE010000002.1"/>
</dbReference>
<dbReference type="InterPro" id="IPR010499">
    <property type="entry name" value="AraC_E-bd"/>
</dbReference>
<dbReference type="SMART" id="SM00342">
    <property type="entry name" value="HTH_ARAC"/>
    <property type="match status" value="1"/>
</dbReference>
<protein>
    <submittedName>
        <fullName evidence="5">AraC family transcriptional regulator</fullName>
    </submittedName>
</protein>
<dbReference type="Pfam" id="PF06445">
    <property type="entry name" value="GyrI-like"/>
    <property type="match status" value="1"/>
</dbReference>
<evidence type="ECO:0000313" key="5">
    <source>
        <dbReference type="EMBL" id="GAA0719970.1"/>
    </source>
</evidence>
<evidence type="ECO:0000313" key="6">
    <source>
        <dbReference type="Proteomes" id="UP001501758"/>
    </source>
</evidence>
<dbReference type="Proteomes" id="UP001501758">
    <property type="component" value="Unassembled WGS sequence"/>
</dbReference>
<dbReference type="PRINTS" id="PR00032">
    <property type="entry name" value="HTHARAC"/>
</dbReference>
<sequence>MEFDSEQFLRKEYIQRINLVLEYIDHNLDKELSLDIISNVASYSSFHFHRIFKAIIGETLNSYIGRRRLEKIASILMHKETVSITEVAFQFGFSSNSSLTKAFKKFYGVSPSEFRKQLPNKFSKIGKVKSKNGKEELLFEQYICNITNHLKWIEMNTKIEIKEVPDLHLASITHIGVEGIENTFERLFKWGKSNGVMNDKETKVARVFHDSFKVTSPDKVRMSISLLLDHKIKSEGEIQPLTIVGGRSIVASMEIKPSDFEKSWSSLFVWMNDQGYTKSEKTPFEIYHNDFREHPEGKFLVDFYIPIL</sequence>
<comment type="caution">
    <text evidence="5">The sequence shown here is derived from an EMBL/GenBank/DDBJ whole genome shotgun (WGS) entry which is preliminary data.</text>
</comment>
<name>A0ABN1IS04_9FLAO</name>
<dbReference type="PANTHER" id="PTHR40055:SF1">
    <property type="entry name" value="TRANSCRIPTIONAL REGULATOR YGIV-RELATED"/>
    <property type="match status" value="1"/>
</dbReference>
<dbReference type="PANTHER" id="PTHR40055">
    <property type="entry name" value="TRANSCRIPTIONAL REGULATOR YGIV-RELATED"/>
    <property type="match status" value="1"/>
</dbReference>
<evidence type="ECO:0000259" key="4">
    <source>
        <dbReference type="PROSITE" id="PS01124"/>
    </source>
</evidence>
<dbReference type="Gene3D" id="1.10.10.60">
    <property type="entry name" value="Homeodomain-like"/>
    <property type="match status" value="2"/>
</dbReference>
<dbReference type="SUPFAM" id="SSF55136">
    <property type="entry name" value="Probable bacterial effector-binding domain"/>
    <property type="match status" value="1"/>
</dbReference>
<dbReference type="InterPro" id="IPR011256">
    <property type="entry name" value="Reg_factor_effector_dom_sf"/>
</dbReference>